<evidence type="ECO:0000313" key="1">
    <source>
        <dbReference type="EMBL" id="KAH7917941.1"/>
    </source>
</evidence>
<evidence type="ECO:0000313" key="2">
    <source>
        <dbReference type="Proteomes" id="UP000790709"/>
    </source>
</evidence>
<feature type="non-terminal residue" evidence="1">
    <location>
        <position position="1"/>
    </location>
</feature>
<keyword evidence="2" id="KW-1185">Reference proteome</keyword>
<comment type="caution">
    <text evidence="1">The sequence shown here is derived from an EMBL/GenBank/DDBJ whole genome shotgun (WGS) entry which is preliminary data.</text>
</comment>
<organism evidence="1 2">
    <name type="scientific">Leucogyrophana mollusca</name>
    <dbReference type="NCBI Taxonomy" id="85980"/>
    <lineage>
        <taxon>Eukaryota</taxon>
        <taxon>Fungi</taxon>
        <taxon>Dikarya</taxon>
        <taxon>Basidiomycota</taxon>
        <taxon>Agaricomycotina</taxon>
        <taxon>Agaricomycetes</taxon>
        <taxon>Agaricomycetidae</taxon>
        <taxon>Boletales</taxon>
        <taxon>Boletales incertae sedis</taxon>
        <taxon>Leucogyrophana</taxon>
    </lineage>
</organism>
<gene>
    <name evidence="1" type="ORF">BV22DRAFT_1025456</name>
</gene>
<dbReference type="Proteomes" id="UP000790709">
    <property type="component" value="Unassembled WGS sequence"/>
</dbReference>
<protein>
    <submittedName>
        <fullName evidence="1">Uncharacterized protein</fullName>
    </submittedName>
</protein>
<dbReference type="EMBL" id="MU266893">
    <property type="protein sequence ID" value="KAH7917941.1"/>
    <property type="molecule type" value="Genomic_DNA"/>
</dbReference>
<reference evidence="1" key="1">
    <citation type="journal article" date="2021" name="New Phytol.">
        <title>Evolutionary innovations through gain and loss of genes in the ectomycorrhizal Boletales.</title>
        <authorList>
            <person name="Wu G."/>
            <person name="Miyauchi S."/>
            <person name="Morin E."/>
            <person name="Kuo A."/>
            <person name="Drula E."/>
            <person name="Varga T."/>
            <person name="Kohler A."/>
            <person name="Feng B."/>
            <person name="Cao Y."/>
            <person name="Lipzen A."/>
            <person name="Daum C."/>
            <person name="Hundley H."/>
            <person name="Pangilinan J."/>
            <person name="Johnson J."/>
            <person name="Barry K."/>
            <person name="LaButti K."/>
            <person name="Ng V."/>
            <person name="Ahrendt S."/>
            <person name="Min B."/>
            <person name="Choi I.G."/>
            <person name="Park H."/>
            <person name="Plett J.M."/>
            <person name="Magnuson J."/>
            <person name="Spatafora J.W."/>
            <person name="Nagy L.G."/>
            <person name="Henrissat B."/>
            <person name="Grigoriev I.V."/>
            <person name="Yang Z.L."/>
            <person name="Xu J."/>
            <person name="Martin F.M."/>
        </authorList>
    </citation>
    <scope>NUCLEOTIDE SEQUENCE</scope>
    <source>
        <strain evidence="1">KUC20120723A-06</strain>
    </source>
</reference>
<sequence>LMSVSLGEMLSLSPEVRAQAREDVTTKHTPPLKGPDTTTLLQTKEEEPLAVFRLEQGRAGQPVPEGATVIPDPIEMSMQDSSSPNYGKMVTVGMESLPLRSILPIVDNQMQVECILDPGSQIVAMAEEVCLKLALPYDPSVVLNMQSANGEVDQSLGLARNVPFCIGDITVYLQVHVLRKPVYQILLGRPFDILMASIVRNFDTTEQTITIQDPNTGRTATLPTIERGSFKLIRARIFTA</sequence>
<proteinExistence type="predicted"/>
<accession>A0ACB8AY82</accession>
<name>A0ACB8AY82_9AGAM</name>